<evidence type="ECO:0000313" key="2">
    <source>
        <dbReference type="Proteomes" id="UP000821865"/>
    </source>
</evidence>
<reference evidence="1" key="1">
    <citation type="submission" date="2020-05" db="EMBL/GenBank/DDBJ databases">
        <title>Large-scale comparative analyses of tick genomes elucidate their genetic diversity and vector capacities.</title>
        <authorList>
            <person name="Jia N."/>
            <person name="Wang J."/>
            <person name="Shi W."/>
            <person name="Du L."/>
            <person name="Sun Y."/>
            <person name="Zhan W."/>
            <person name="Jiang J."/>
            <person name="Wang Q."/>
            <person name="Zhang B."/>
            <person name="Ji P."/>
            <person name="Sakyi L.B."/>
            <person name="Cui X."/>
            <person name="Yuan T."/>
            <person name="Jiang B."/>
            <person name="Yang W."/>
            <person name="Lam T.T.-Y."/>
            <person name="Chang Q."/>
            <person name="Ding S."/>
            <person name="Wang X."/>
            <person name="Zhu J."/>
            <person name="Ruan X."/>
            <person name="Zhao L."/>
            <person name="Wei J."/>
            <person name="Que T."/>
            <person name="Du C."/>
            <person name="Cheng J."/>
            <person name="Dai P."/>
            <person name="Han X."/>
            <person name="Huang E."/>
            <person name="Gao Y."/>
            <person name="Liu J."/>
            <person name="Shao H."/>
            <person name="Ye R."/>
            <person name="Li L."/>
            <person name="Wei W."/>
            <person name="Wang X."/>
            <person name="Wang C."/>
            <person name="Yang T."/>
            <person name="Huo Q."/>
            <person name="Li W."/>
            <person name="Guo W."/>
            <person name="Chen H."/>
            <person name="Zhou L."/>
            <person name="Ni X."/>
            <person name="Tian J."/>
            <person name="Zhou Y."/>
            <person name="Sheng Y."/>
            <person name="Liu T."/>
            <person name="Pan Y."/>
            <person name="Xia L."/>
            <person name="Li J."/>
            <person name="Zhao F."/>
            <person name="Cao W."/>
        </authorList>
    </citation>
    <scope>NUCLEOTIDE SEQUENCE</scope>
    <source>
        <strain evidence="1">Dsil-2018</strain>
    </source>
</reference>
<organism evidence="1 2">
    <name type="scientific">Dermacentor silvarum</name>
    <name type="common">Tick</name>
    <dbReference type="NCBI Taxonomy" id="543639"/>
    <lineage>
        <taxon>Eukaryota</taxon>
        <taxon>Metazoa</taxon>
        <taxon>Ecdysozoa</taxon>
        <taxon>Arthropoda</taxon>
        <taxon>Chelicerata</taxon>
        <taxon>Arachnida</taxon>
        <taxon>Acari</taxon>
        <taxon>Parasitiformes</taxon>
        <taxon>Ixodida</taxon>
        <taxon>Ixodoidea</taxon>
        <taxon>Ixodidae</taxon>
        <taxon>Rhipicephalinae</taxon>
        <taxon>Dermacentor</taxon>
    </lineage>
</organism>
<name>A0ACB8DJL9_DERSI</name>
<accession>A0ACB8DJL9</accession>
<dbReference type="EMBL" id="CM023480">
    <property type="protein sequence ID" value="KAH7970779.1"/>
    <property type="molecule type" value="Genomic_DNA"/>
</dbReference>
<dbReference type="Proteomes" id="UP000821865">
    <property type="component" value="Chromosome 11"/>
</dbReference>
<keyword evidence="2" id="KW-1185">Reference proteome</keyword>
<comment type="caution">
    <text evidence="1">The sequence shown here is derived from an EMBL/GenBank/DDBJ whole genome shotgun (WGS) entry which is preliminary data.</text>
</comment>
<evidence type="ECO:0000313" key="1">
    <source>
        <dbReference type="EMBL" id="KAH7970779.1"/>
    </source>
</evidence>
<protein>
    <submittedName>
        <fullName evidence="1">Uncharacterized protein</fullName>
    </submittedName>
</protein>
<sequence>MLASGHAFYSSAVPAFFQLRAMHYLPRLRKFVTKKKKPKPQRVRPTQPLDFYTERTKTSSSSGAGPKETSSQPIGQRLRPQLIRKRVAATALVPQGLRHWAEEFPWRGTMHAAIAVAIIVGVCVAALIMAQRPEVTQPICDEDCMLYTKLFKETMDWSVDPCQDFYRFVCGRLKNKSSVRRHINNHFVETVAHIARRQDVPAEGQTAAQRAARLFKTCNDIVTQDTDYVPRIRGYLRDANLHWPQHPDTRDIESVDVFRSILEINEKWGWPCLLDFRTDYISETRFERSFKSFINVQVVFRPTGGIDESQSQVFTLGFGSPAHRSYFQTLYAHYGGGVVDGVTFEEMLNYEYEIMQPLLRAYYTPPRRYMFERNHSDTSGIRERWTSVIEEFYDLSGNERIEISTTHEEYFKVLVELITTKEPIVELVLGWMAVQYTSRFANRQLIANYHNTLAGAEDFHRRMCFSSTGFLMGTALFLPFLERVYTEPVRTDVRRIASEVRRTVYQKLEHGTYPWDELDVVFKYMEIARVDDIEARFSKYLDMETSFVKNLRDAIKAKRQTDTEDIGGMPPPWLRANDLYHSYTRHDRFDYALKPSILVPPMYHLTAPQPVRLGTFAVEVAKATIESYMGLRFQGHRTDALDNLQFCFFDIKTKERQEEQSPEWIRLVEANMLDSAALDIALSVLKLVPSFDEDRLHDVPLTGHQLFYVAHCYTQCGEENGTSLCNEPLRHKEDFANTFSCPPHSHMRSEDKCPSF</sequence>
<proteinExistence type="predicted"/>
<gene>
    <name evidence="1" type="ORF">HPB49_015515</name>
</gene>